<dbReference type="PANTHER" id="PTHR37953:SF1">
    <property type="entry name" value="UPF0127 PROTEIN MJ1496"/>
    <property type="match status" value="1"/>
</dbReference>
<accession>A0A154IA59</accession>
<sequence>MRGLILFDAIRSAILALFFMVALPAFAEEEMRFDKEPLLIQTAAGKVLHFTVEIASTPDQRARGLMFRKVMADDAGMIFDFDQPRRVTMWMENTILPLDMLFADGTGTIRHIKEKAVPYSRDIIDSMSAVKYVVELNAGIVAKLGIKPGDRIVSATTTKKAK</sequence>
<protein>
    <recommendedName>
        <fullName evidence="2">DUF192 domain-containing protein</fullName>
    </recommendedName>
</protein>
<proteinExistence type="predicted"/>
<dbReference type="AlphaFoldDB" id="A0A154IA59"/>
<dbReference type="InterPro" id="IPR003795">
    <property type="entry name" value="DUF192"/>
</dbReference>
<dbReference type="RefSeq" id="WP_062944727.1">
    <property type="nucleotide sequence ID" value="NZ_CP171844.1"/>
</dbReference>
<evidence type="ECO:0008006" key="2">
    <source>
        <dbReference type="Google" id="ProtNLM"/>
    </source>
</evidence>
<dbReference type="InterPro" id="IPR038695">
    <property type="entry name" value="Saro_0823-like_sf"/>
</dbReference>
<dbReference type="Pfam" id="PF02643">
    <property type="entry name" value="DUF192"/>
    <property type="match status" value="1"/>
</dbReference>
<dbReference type="PANTHER" id="PTHR37953">
    <property type="entry name" value="UPF0127 PROTEIN MJ1496"/>
    <property type="match status" value="1"/>
</dbReference>
<organism evidence="1">
    <name type="scientific">Rhizobium leguminosarum</name>
    <dbReference type="NCBI Taxonomy" id="384"/>
    <lineage>
        <taxon>Bacteria</taxon>
        <taxon>Pseudomonadati</taxon>
        <taxon>Pseudomonadota</taxon>
        <taxon>Alphaproteobacteria</taxon>
        <taxon>Hyphomicrobiales</taxon>
        <taxon>Rhizobiaceae</taxon>
        <taxon>Rhizobium/Agrobacterium group</taxon>
        <taxon>Rhizobium</taxon>
    </lineage>
</organism>
<dbReference type="EMBL" id="LVYU01000134">
    <property type="protein sequence ID" value="KZA97470.1"/>
    <property type="molecule type" value="Genomic_DNA"/>
</dbReference>
<reference evidence="1" key="1">
    <citation type="submission" date="2016-03" db="EMBL/GenBank/DDBJ databases">
        <title>Microsymbionts genomes from the relict species Vavilovia formosa.</title>
        <authorList>
            <person name="Chirak E."/>
            <person name="Kimeklis A."/>
            <person name="Kopat V."/>
            <person name="Andronov E."/>
        </authorList>
    </citation>
    <scope>NUCLEOTIDE SEQUENCE [LARGE SCALE GENOMIC DNA]</scope>
    <source>
        <strain evidence="1">Vaf12</strain>
    </source>
</reference>
<evidence type="ECO:0000313" key="1">
    <source>
        <dbReference type="EMBL" id="KZA97470.1"/>
    </source>
</evidence>
<gene>
    <name evidence="1" type="ORF">A4A59_04780</name>
</gene>
<dbReference type="Gene3D" id="2.60.120.1140">
    <property type="entry name" value="Protein of unknown function DUF192"/>
    <property type="match status" value="1"/>
</dbReference>
<name>A0A154IA59_RHILE</name>
<comment type="caution">
    <text evidence="1">The sequence shown here is derived from an EMBL/GenBank/DDBJ whole genome shotgun (WGS) entry which is preliminary data.</text>
</comment>